<dbReference type="HOGENOM" id="CLU_009281_2_3_1"/>
<reference evidence="14" key="2">
    <citation type="submission" date="2015-01" db="EMBL/GenBank/DDBJ databases">
        <title>Evolutionary Origins and Diversification of the Mycorrhizal Mutualists.</title>
        <authorList>
            <consortium name="DOE Joint Genome Institute"/>
            <consortium name="Mycorrhizal Genomics Consortium"/>
            <person name="Kohler A."/>
            <person name="Kuo A."/>
            <person name="Nagy L.G."/>
            <person name="Floudas D."/>
            <person name="Copeland A."/>
            <person name="Barry K.W."/>
            <person name="Cichocki N."/>
            <person name="Veneault-Fourrey C."/>
            <person name="LaButti K."/>
            <person name="Lindquist E.A."/>
            <person name="Lipzen A."/>
            <person name="Lundell T."/>
            <person name="Morin E."/>
            <person name="Murat C."/>
            <person name="Riley R."/>
            <person name="Ohm R."/>
            <person name="Sun H."/>
            <person name="Tunlid A."/>
            <person name="Henrissat B."/>
            <person name="Grigoriev I.V."/>
            <person name="Hibbett D.S."/>
            <person name="Martin F."/>
        </authorList>
    </citation>
    <scope>NUCLEOTIDE SEQUENCE [LARGE SCALE GENOMIC DNA]</scope>
    <source>
        <strain evidence="14">MUT 4182</strain>
    </source>
</reference>
<evidence type="ECO:0000256" key="8">
    <source>
        <dbReference type="ARBA" id="ARBA00022840"/>
    </source>
</evidence>
<dbReference type="GO" id="GO:0005739">
    <property type="term" value="C:mitochondrion"/>
    <property type="evidence" value="ECO:0007669"/>
    <property type="project" value="TreeGrafter"/>
</dbReference>
<dbReference type="GO" id="GO:0046167">
    <property type="term" value="P:glycerol-3-phosphate biosynthetic process"/>
    <property type="evidence" value="ECO:0007669"/>
    <property type="project" value="TreeGrafter"/>
</dbReference>
<dbReference type="InterPro" id="IPR042018">
    <property type="entry name" value="GK1-3_metazoan-type"/>
</dbReference>
<dbReference type="NCBIfam" id="NF000756">
    <property type="entry name" value="PRK00047.1"/>
    <property type="match status" value="1"/>
</dbReference>
<evidence type="ECO:0000313" key="13">
    <source>
        <dbReference type="EMBL" id="KIO29604.1"/>
    </source>
</evidence>
<evidence type="ECO:0000259" key="12">
    <source>
        <dbReference type="Pfam" id="PF02782"/>
    </source>
</evidence>
<evidence type="ECO:0000256" key="5">
    <source>
        <dbReference type="ARBA" id="ARBA00022741"/>
    </source>
</evidence>
<comment type="pathway">
    <text evidence="1">Polyol metabolism; glycerol degradation via glycerol kinase pathway; sn-glycerol 3-phosphate from glycerol: step 1/1.</text>
</comment>
<evidence type="ECO:0000259" key="11">
    <source>
        <dbReference type="Pfam" id="PF00370"/>
    </source>
</evidence>
<dbReference type="Proteomes" id="UP000054248">
    <property type="component" value="Unassembled WGS sequence"/>
</dbReference>
<dbReference type="Gene3D" id="3.30.420.40">
    <property type="match status" value="2"/>
</dbReference>
<dbReference type="PANTHER" id="PTHR10196">
    <property type="entry name" value="SUGAR KINASE"/>
    <property type="match status" value="1"/>
</dbReference>
<evidence type="ECO:0000256" key="9">
    <source>
        <dbReference type="ARBA" id="ARBA00043149"/>
    </source>
</evidence>
<dbReference type="FunFam" id="3.30.420.40:FF:000086">
    <property type="entry name" value="Glycerol kinase"/>
    <property type="match status" value="1"/>
</dbReference>
<dbReference type="UniPathway" id="UPA00618">
    <property type="reaction ID" value="UER00672"/>
</dbReference>
<sequence length="537" mass="58894">MSSSLKEGEFVGALDCGTTSTRFIIFDSVANIVAEYQAEFPQYYPHPGWHEHHPQELIDVVIECLDGAAKALEKAGWSKSSIKSIGITNQRETTVAWSKSTGKALCNAIVWDDARTKGTVKHYSRLMDENGLVLADGTVKKGKEGRRYLMELTGLQISTYFSAIKLHWMQEHHPEVKKAIQDDDLAFGTVDSWLIYNLTKTASKPGLHITDPTNASRSLLLDLHKLEWSDTLLNFFGFKRSILPELKSSSEVYGEISEGIFKGVRIAGIAGDQQAALIGNKCLTKGEGKNTYGTGAFVLFHTGNEVVVSKNGLIGTVAYQAGPTAKPAYALEGSIAVAGSAIKWLREGAQMIDDVKHFNTLAESVEDSAGLYFVTAFGGLLAPYWDPSACGMLIGLTSYTTPGHIARATMEAACFHTRAVVEAMKHDSNIELKHLKVDGGMTNSDMTMQLQADLGGFDVVRPEMRESTALGAALLAGSAIKLFGWDLNDPKTLEHVNTKGNRIFKPSITEEDREEKWRGWKKAIDRSKGWTEDYESD</sequence>
<keyword evidence="7" id="KW-0319">Glycerol metabolism</keyword>
<dbReference type="GO" id="GO:0019563">
    <property type="term" value="P:glycerol catabolic process"/>
    <property type="evidence" value="ECO:0007669"/>
    <property type="project" value="UniProtKB-UniPathway"/>
</dbReference>
<feature type="domain" description="Carbohydrate kinase FGGY N-terminal" evidence="11">
    <location>
        <begin position="12"/>
        <end position="279"/>
    </location>
</feature>
<dbReference type="Pfam" id="PF02782">
    <property type="entry name" value="FGGY_C"/>
    <property type="match status" value="1"/>
</dbReference>
<dbReference type="GO" id="GO:0005524">
    <property type="term" value="F:ATP binding"/>
    <property type="evidence" value="ECO:0007669"/>
    <property type="project" value="UniProtKB-KW"/>
</dbReference>
<protein>
    <recommendedName>
        <fullName evidence="3">glycerol kinase</fullName>
        <ecNumber evidence="3">2.7.1.30</ecNumber>
    </recommendedName>
    <alternativeName>
        <fullName evidence="9">ATP:glycerol 3-phosphotransferase</fullName>
    </alternativeName>
</protein>
<evidence type="ECO:0000256" key="2">
    <source>
        <dbReference type="ARBA" id="ARBA00009156"/>
    </source>
</evidence>
<name>A0A0C3QQ47_9AGAM</name>
<dbReference type="EC" id="2.7.1.30" evidence="3"/>
<evidence type="ECO:0000256" key="6">
    <source>
        <dbReference type="ARBA" id="ARBA00022777"/>
    </source>
</evidence>
<accession>A0A0C3QQ47</accession>
<dbReference type="InterPro" id="IPR043129">
    <property type="entry name" value="ATPase_NBD"/>
</dbReference>
<evidence type="ECO:0000256" key="1">
    <source>
        <dbReference type="ARBA" id="ARBA00005190"/>
    </source>
</evidence>
<dbReference type="PANTHER" id="PTHR10196:SF69">
    <property type="entry name" value="GLYCEROL KINASE"/>
    <property type="match status" value="1"/>
</dbReference>
<gene>
    <name evidence="13" type="ORF">M407DRAFT_70358</name>
</gene>
<dbReference type="GO" id="GO:0004370">
    <property type="term" value="F:glycerol kinase activity"/>
    <property type="evidence" value="ECO:0007669"/>
    <property type="project" value="UniProtKB-EC"/>
</dbReference>
<keyword evidence="4 10" id="KW-0808">Transferase</keyword>
<dbReference type="Pfam" id="PF00370">
    <property type="entry name" value="FGGY_N"/>
    <property type="match status" value="1"/>
</dbReference>
<proteinExistence type="inferred from homology"/>
<evidence type="ECO:0000256" key="4">
    <source>
        <dbReference type="ARBA" id="ARBA00022679"/>
    </source>
</evidence>
<reference evidence="13 14" key="1">
    <citation type="submission" date="2014-04" db="EMBL/GenBank/DDBJ databases">
        <authorList>
            <consortium name="DOE Joint Genome Institute"/>
            <person name="Kuo A."/>
            <person name="Girlanda M."/>
            <person name="Perotto S."/>
            <person name="Kohler A."/>
            <person name="Nagy L.G."/>
            <person name="Floudas D."/>
            <person name="Copeland A."/>
            <person name="Barry K.W."/>
            <person name="Cichocki N."/>
            <person name="Veneault-Fourrey C."/>
            <person name="LaButti K."/>
            <person name="Lindquist E.A."/>
            <person name="Lipzen A."/>
            <person name="Lundell T."/>
            <person name="Morin E."/>
            <person name="Murat C."/>
            <person name="Sun H."/>
            <person name="Tunlid A."/>
            <person name="Henrissat B."/>
            <person name="Grigoriev I.V."/>
            <person name="Hibbett D.S."/>
            <person name="Martin F."/>
            <person name="Nordberg H.P."/>
            <person name="Cantor M.N."/>
            <person name="Hua S.X."/>
        </authorList>
    </citation>
    <scope>NUCLEOTIDE SEQUENCE [LARGE SCALE GENOMIC DNA]</scope>
    <source>
        <strain evidence="13 14">MUT 4182</strain>
    </source>
</reference>
<dbReference type="InterPro" id="IPR018485">
    <property type="entry name" value="FGGY_C"/>
</dbReference>
<dbReference type="InterPro" id="IPR005999">
    <property type="entry name" value="Glycerol_kin"/>
</dbReference>
<keyword evidence="14" id="KW-1185">Reference proteome</keyword>
<dbReference type="EMBL" id="KN822981">
    <property type="protein sequence ID" value="KIO29604.1"/>
    <property type="molecule type" value="Genomic_DNA"/>
</dbReference>
<evidence type="ECO:0000256" key="7">
    <source>
        <dbReference type="ARBA" id="ARBA00022798"/>
    </source>
</evidence>
<dbReference type="PIRSF" id="PIRSF000538">
    <property type="entry name" value="GlpK"/>
    <property type="match status" value="1"/>
</dbReference>
<dbReference type="PROSITE" id="PS00933">
    <property type="entry name" value="FGGY_KINASES_1"/>
    <property type="match status" value="1"/>
</dbReference>
<dbReference type="CDD" id="cd07792">
    <property type="entry name" value="ASKHA_NBD_FGGY_GK1-3-like"/>
    <property type="match status" value="1"/>
</dbReference>
<dbReference type="InterPro" id="IPR000577">
    <property type="entry name" value="Carb_kinase_FGGY"/>
</dbReference>
<dbReference type="AlphaFoldDB" id="A0A0C3QQ47"/>
<dbReference type="NCBIfam" id="TIGR01311">
    <property type="entry name" value="glycerol_kin"/>
    <property type="match status" value="1"/>
</dbReference>
<evidence type="ECO:0000256" key="10">
    <source>
        <dbReference type="RuleBase" id="RU003733"/>
    </source>
</evidence>
<dbReference type="GO" id="GO:0006641">
    <property type="term" value="P:triglyceride metabolic process"/>
    <property type="evidence" value="ECO:0007669"/>
    <property type="project" value="TreeGrafter"/>
</dbReference>
<dbReference type="SUPFAM" id="SSF53067">
    <property type="entry name" value="Actin-like ATPase domain"/>
    <property type="match status" value="2"/>
</dbReference>
<dbReference type="OrthoDB" id="5422795at2759"/>
<evidence type="ECO:0000256" key="3">
    <source>
        <dbReference type="ARBA" id="ARBA00012099"/>
    </source>
</evidence>
<dbReference type="STRING" id="1051891.A0A0C3QQ47"/>
<dbReference type="InterPro" id="IPR018484">
    <property type="entry name" value="FGGY_N"/>
</dbReference>
<evidence type="ECO:0000313" key="14">
    <source>
        <dbReference type="Proteomes" id="UP000054248"/>
    </source>
</evidence>
<dbReference type="InterPro" id="IPR018483">
    <property type="entry name" value="Carb_kinase_FGGY_CS"/>
</dbReference>
<keyword evidence="6 10" id="KW-0418">Kinase</keyword>
<dbReference type="FunFam" id="3.30.420.40:FF:000108">
    <property type="entry name" value="Glycerol kinase, glycosomal"/>
    <property type="match status" value="1"/>
</dbReference>
<feature type="domain" description="Carbohydrate kinase FGGY C-terminal" evidence="12">
    <location>
        <begin position="289"/>
        <end position="479"/>
    </location>
</feature>
<keyword evidence="5" id="KW-0547">Nucleotide-binding</keyword>
<dbReference type="PROSITE" id="PS00445">
    <property type="entry name" value="FGGY_KINASES_2"/>
    <property type="match status" value="1"/>
</dbReference>
<comment type="similarity">
    <text evidence="2 10">Belongs to the FGGY kinase family.</text>
</comment>
<organism evidence="13 14">
    <name type="scientific">Tulasnella calospora MUT 4182</name>
    <dbReference type="NCBI Taxonomy" id="1051891"/>
    <lineage>
        <taxon>Eukaryota</taxon>
        <taxon>Fungi</taxon>
        <taxon>Dikarya</taxon>
        <taxon>Basidiomycota</taxon>
        <taxon>Agaricomycotina</taxon>
        <taxon>Agaricomycetes</taxon>
        <taxon>Cantharellales</taxon>
        <taxon>Tulasnellaceae</taxon>
        <taxon>Tulasnella</taxon>
    </lineage>
</organism>
<keyword evidence="8" id="KW-0067">ATP-binding</keyword>